<dbReference type="EMBL" id="CAJVPA010000217">
    <property type="protein sequence ID" value="CAG8408499.1"/>
    <property type="molecule type" value="Genomic_DNA"/>
</dbReference>
<dbReference type="PANTHER" id="PTHR31252">
    <property type="entry name" value="DUF4419 DOMAIN-CONTAINING PROTEIN"/>
    <property type="match status" value="1"/>
</dbReference>
<dbReference type="Pfam" id="PF14388">
    <property type="entry name" value="DUF4419"/>
    <property type="match status" value="2"/>
</dbReference>
<dbReference type="PANTHER" id="PTHR31252:SF11">
    <property type="entry name" value="DUF4419 DOMAIN-CONTAINING PROTEIN"/>
    <property type="match status" value="1"/>
</dbReference>
<dbReference type="Proteomes" id="UP001152646">
    <property type="component" value="Unassembled WGS sequence"/>
</dbReference>
<reference evidence="1" key="1">
    <citation type="submission" date="2021-07" db="EMBL/GenBank/DDBJ databases">
        <authorList>
            <person name="Branca A.L. A."/>
        </authorList>
    </citation>
    <scope>NUCLEOTIDE SEQUENCE</scope>
</reference>
<dbReference type="InterPro" id="IPR025533">
    <property type="entry name" value="DUF4419"/>
</dbReference>
<gene>
    <name evidence="1" type="ORF">PSALAMII_LOCUS8899</name>
</gene>
<evidence type="ECO:0000313" key="2">
    <source>
        <dbReference type="Proteomes" id="UP001152646"/>
    </source>
</evidence>
<name>A0A9W4NRP1_9EURO</name>
<accession>A0A9W4NRP1</accession>
<organism evidence="1 2">
    <name type="scientific">Penicillium salamii</name>
    <dbReference type="NCBI Taxonomy" id="1612424"/>
    <lineage>
        <taxon>Eukaryota</taxon>
        <taxon>Fungi</taxon>
        <taxon>Dikarya</taxon>
        <taxon>Ascomycota</taxon>
        <taxon>Pezizomycotina</taxon>
        <taxon>Eurotiomycetes</taxon>
        <taxon>Eurotiomycetidae</taxon>
        <taxon>Eurotiales</taxon>
        <taxon>Aspergillaceae</taxon>
        <taxon>Penicillium</taxon>
    </lineage>
</organism>
<proteinExistence type="predicted"/>
<evidence type="ECO:0000313" key="1">
    <source>
        <dbReference type="EMBL" id="CAG8408499.1"/>
    </source>
</evidence>
<dbReference type="AlphaFoldDB" id="A0A9W4NRP1"/>
<sequence>MPVTIRVTDYAPSRWRGDRVSGLKSIFKDGDMDPESLLESSLTKASFDASHISLSPNGFVCAVLEAYNHRHNLILRPQDVWFAILSQIGMFNIRDNESDLQSPREKIPHEKKKVVSVTVGRRKSFDCGEMTSLMTDQFKHALPDSWGEDLEEWYKPPFASATHSDKMVGSLLTMGNMQKYCDYAVSRTCGIPSVTLLGEREDWVNLFTKVEAIPWAGDEVAKFSNILQPVLDRLITSFEEPKSSEVQRLWARCVHGRGDGSWATQLTGWITVFCFWDEKGRLPRGIPNHMTGDLQLRAEEEDLLEALCGEVDLKSISWATQLTGWITVFCFWDEKGRLPRGIPNHMTGDLQLRAEEEDLLEALCGEVDLKSIPRGYSTVPINLRRGLEEKPNTIMVGGSVGIKATASSRQPSGEAENALRNLTSPSHEDRCLLDTIQPLSAWWIYKTK</sequence>
<comment type="caution">
    <text evidence="1">The sequence shown here is derived from an EMBL/GenBank/DDBJ whole genome shotgun (WGS) entry which is preliminary data.</text>
</comment>
<dbReference type="OrthoDB" id="9978173at2759"/>
<protein>
    <submittedName>
        <fullName evidence="1">Uncharacterized protein</fullName>
    </submittedName>
</protein>